<organism evidence="1 2">
    <name type="scientific">Candidatus Korobacter versatilis</name>
    <dbReference type="NCBI Taxonomy" id="658062"/>
    <lineage>
        <taxon>Bacteria</taxon>
        <taxon>Pseudomonadati</taxon>
        <taxon>Acidobacteriota</taxon>
        <taxon>Terriglobia</taxon>
        <taxon>Terriglobales</taxon>
        <taxon>Candidatus Korobacteraceae</taxon>
        <taxon>Candidatus Korobacter</taxon>
    </lineage>
</organism>
<evidence type="ECO:0000313" key="2">
    <source>
        <dbReference type="Proteomes" id="UP000779809"/>
    </source>
</evidence>
<accession>A0A932A968</accession>
<reference evidence="1" key="1">
    <citation type="submission" date="2020-07" db="EMBL/GenBank/DDBJ databases">
        <title>Huge and variable diversity of episymbiotic CPR bacteria and DPANN archaea in groundwater ecosystems.</title>
        <authorList>
            <person name="He C.Y."/>
            <person name="Keren R."/>
            <person name="Whittaker M."/>
            <person name="Farag I.F."/>
            <person name="Doudna J."/>
            <person name="Cate J.H.D."/>
            <person name="Banfield J.F."/>
        </authorList>
    </citation>
    <scope>NUCLEOTIDE SEQUENCE</scope>
    <source>
        <strain evidence="1">NC_groundwater_580_Pr5_B-0.1um_64_19</strain>
    </source>
</reference>
<dbReference type="NCBIfam" id="TIGR03436">
    <property type="entry name" value="acidobact_VWFA"/>
    <property type="match status" value="1"/>
</dbReference>
<sequence>MEVPVVVLDTHGKPVVGLKRDDFELLQDRDKQNLAVFEEIRTTKERVQYRPGAPGVYDNQVIGSAAGKRLTIIVLDTLNTAFPDQAYARSELIKYLSREVIQDEPVALLTISSGGTRVLHDFTEDPKVLIAVLKRFDGKLPMSEVVGASLYQSLYQNLEFQHQVATLPTRIDATLQALQHISQAFAAIPGRKSLIWISGGIPFQTEEPVGLNRFGGRNWEPTTTRDFRLLYSQTFQALNQANVAVYPVDPRGVTGTHNIAYSNPRAGMQVLADMTGGRFFSENNDLSGLFQKAADDCADYYMLAYYLPADLKPGWHELKVKVTGSGRAARARNGFFTVAPPKGEKEVAERRRLEIDMALVSPLNYTSLPIAVRWLGAPSGSGASKTARFQISVAPSGIFADESQNNAMNLEFVAVVRDGRGKDVDHFGQHIEGNLKPAILTRLRQEGLNYNNAVVVTPGDYQVRFVVRDNLTGRTGSVLAPLKVQ</sequence>
<evidence type="ECO:0000313" key="1">
    <source>
        <dbReference type="EMBL" id="MBI2678453.1"/>
    </source>
</evidence>
<comment type="caution">
    <text evidence="1">The sequence shown here is derived from an EMBL/GenBank/DDBJ whole genome shotgun (WGS) entry which is preliminary data.</text>
</comment>
<dbReference type="InterPro" id="IPR017802">
    <property type="entry name" value="VWFA-rel_acidobac-type"/>
</dbReference>
<dbReference type="EMBL" id="JACPNR010000009">
    <property type="protein sequence ID" value="MBI2678453.1"/>
    <property type="molecule type" value="Genomic_DNA"/>
</dbReference>
<proteinExistence type="predicted"/>
<protein>
    <submittedName>
        <fullName evidence="1">VWA domain-containing protein</fullName>
    </submittedName>
</protein>
<dbReference type="AlphaFoldDB" id="A0A932A968"/>
<name>A0A932A968_9BACT</name>
<dbReference type="Proteomes" id="UP000779809">
    <property type="component" value="Unassembled WGS sequence"/>
</dbReference>
<gene>
    <name evidence="1" type="ORF">HYX28_06700</name>
</gene>